<dbReference type="InterPro" id="IPR014016">
    <property type="entry name" value="UvrD-like_ATP-bd"/>
</dbReference>
<dbReference type="InterPro" id="IPR014017">
    <property type="entry name" value="DNA_helicase_UvrD-like_C"/>
</dbReference>
<evidence type="ECO:0000256" key="5">
    <source>
        <dbReference type="ARBA" id="ARBA00022840"/>
    </source>
</evidence>
<dbReference type="PANTHER" id="PTHR11070:SF45">
    <property type="entry name" value="DNA 3'-5' HELICASE"/>
    <property type="match status" value="1"/>
</dbReference>
<evidence type="ECO:0000256" key="7">
    <source>
        <dbReference type="ARBA" id="ARBA00034617"/>
    </source>
</evidence>
<keyword evidence="14" id="KW-1185">Reference proteome</keyword>
<organism evidence="13 14">
    <name type="scientific">Aquipuribacter nitratireducens</name>
    <dbReference type="NCBI Taxonomy" id="650104"/>
    <lineage>
        <taxon>Bacteria</taxon>
        <taxon>Bacillati</taxon>
        <taxon>Actinomycetota</taxon>
        <taxon>Actinomycetes</taxon>
        <taxon>Micrococcales</taxon>
        <taxon>Intrasporangiaceae</taxon>
        <taxon>Aquipuribacter</taxon>
    </lineage>
</organism>
<evidence type="ECO:0000256" key="6">
    <source>
        <dbReference type="ARBA" id="ARBA00023235"/>
    </source>
</evidence>
<dbReference type="Pfam" id="PF08378">
    <property type="entry name" value="NERD"/>
    <property type="match status" value="1"/>
</dbReference>
<evidence type="ECO:0000256" key="8">
    <source>
        <dbReference type="ARBA" id="ARBA00034808"/>
    </source>
</evidence>
<evidence type="ECO:0000259" key="12">
    <source>
        <dbReference type="PROSITE" id="PS51198"/>
    </source>
</evidence>
<accession>A0ABW0GJZ9</accession>
<evidence type="ECO:0000256" key="9">
    <source>
        <dbReference type="ARBA" id="ARBA00048988"/>
    </source>
</evidence>
<evidence type="ECO:0000256" key="4">
    <source>
        <dbReference type="ARBA" id="ARBA00022806"/>
    </source>
</evidence>
<dbReference type="Pfam" id="PF13361">
    <property type="entry name" value="UvrD_C"/>
    <property type="match status" value="1"/>
</dbReference>
<dbReference type="Pfam" id="PF13245">
    <property type="entry name" value="AAA_19"/>
    <property type="match status" value="1"/>
</dbReference>
<dbReference type="InterPro" id="IPR011528">
    <property type="entry name" value="NERD"/>
</dbReference>
<reference evidence="14" key="1">
    <citation type="journal article" date="2019" name="Int. J. Syst. Evol. Microbiol.">
        <title>The Global Catalogue of Microorganisms (GCM) 10K type strain sequencing project: providing services to taxonomists for standard genome sequencing and annotation.</title>
        <authorList>
            <consortium name="The Broad Institute Genomics Platform"/>
            <consortium name="The Broad Institute Genome Sequencing Center for Infectious Disease"/>
            <person name="Wu L."/>
            <person name="Ma J."/>
        </authorList>
    </citation>
    <scope>NUCLEOTIDE SEQUENCE [LARGE SCALE GENOMIC DNA]</scope>
    <source>
        <strain evidence="14">CCUG 43114</strain>
    </source>
</reference>
<dbReference type="Gene3D" id="3.40.50.300">
    <property type="entry name" value="P-loop containing nucleotide triphosphate hydrolases"/>
    <property type="match status" value="2"/>
</dbReference>
<dbReference type="SUPFAM" id="SSF52540">
    <property type="entry name" value="P-loop containing nucleoside triphosphate hydrolases"/>
    <property type="match status" value="1"/>
</dbReference>
<dbReference type="PROSITE" id="PS51198">
    <property type="entry name" value="UVRD_HELICASE_ATP_BIND"/>
    <property type="match status" value="1"/>
</dbReference>
<feature type="binding site" evidence="10">
    <location>
        <begin position="276"/>
        <end position="283"/>
    </location>
    <ligand>
        <name>ATP</name>
        <dbReference type="ChEBI" id="CHEBI:30616"/>
    </ligand>
</feature>
<keyword evidence="4 10" id="KW-0347">Helicase</keyword>
<keyword evidence="2 10" id="KW-0547">Nucleotide-binding</keyword>
<comment type="similarity">
    <text evidence="1">Belongs to the helicase family. UvrD subfamily.</text>
</comment>
<keyword evidence="3 10" id="KW-0378">Hydrolase</keyword>
<dbReference type="InterPro" id="IPR000212">
    <property type="entry name" value="DNA_helicase_UvrD/REP"/>
</dbReference>
<feature type="region of interest" description="Disordered" evidence="11">
    <location>
        <begin position="201"/>
        <end position="225"/>
    </location>
</feature>
<evidence type="ECO:0000313" key="13">
    <source>
        <dbReference type="EMBL" id="MFC5379331.1"/>
    </source>
</evidence>
<dbReference type="EMBL" id="JBHSLD010000001">
    <property type="protein sequence ID" value="MFC5379331.1"/>
    <property type="molecule type" value="Genomic_DNA"/>
</dbReference>
<dbReference type="RefSeq" id="WP_340266554.1">
    <property type="nucleotide sequence ID" value="NZ_JBBEOG010000001.1"/>
</dbReference>
<evidence type="ECO:0000313" key="14">
    <source>
        <dbReference type="Proteomes" id="UP001596122"/>
    </source>
</evidence>
<evidence type="ECO:0000256" key="2">
    <source>
        <dbReference type="ARBA" id="ARBA00022741"/>
    </source>
</evidence>
<evidence type="ECO:0000256" key="11">
    <source>
        <dbReference type="SAM" id="MobiDB-lite"/>
    </source>
</evidence>
<proteinExistence type="inferred from homology"/>
<name>A0ABW0GJZ9_9MICO</name>
<feature type="domain" description="UvrD-like helicase ATP-binding" evidence="12">
    <location>
        <begin position="255"/>
        <end position="553"/>
    </location>
</feature>
<keyword evidence="5 10" id="KW-0067">ATP-binding</keyword>
<evidence type="ECO:0000256" key="3">
    <source>
        <dbReference type="ARBA" id="ARBA00022801"/>
    </source>
</evidence>
<sequence>MTGTTDDVLATAGGSLRADAAACRELAEECAREREALLDRATRLEAASRAEVSVAATLLSLEVYGWRVLADRQWPRSAGNVDLLLVGPGGVVVVDVKRWAEPRIAGDRLFRGDEDETDTLTARSASAVPLVVDALSDLGYAPTAVATAAVLSGHRLPATDVAGVVVVGEAEVAPWLLRRGRRLARRDVDRVVRLLDASFPPHTTSGRRASRTVVSPPKPRTRPAPETADLFDAAEIAAADRAAATAAPIEQWMTWLHPDQAPLVTRTFNGPARLAGPAGTGKTVVALHRAALAARRPGARVLLTSFVRTLPVVLATLVHRLGDGTGGTVEAQSVHGWARGLLRERGVRPRLDADRAEVAFGRAWTSVGRRSVLATVAVVPSYWREEIDHVIKGRGINRFEDYAALDRIGRRTPLRLEHREAVWDLYCSYQDALAATGRHDFADVLRLARDELRTEPLEQPYTAVVVDEVQDLTLVGVQLLHAAVGDRTDGLLLVGDSTQALYPGGFRLKDAGVDVVGRSVRLGRNYRNAAAILEHVSRLPAQAVDLDADVTETPNGEVPPVTTRLGGAVHAVEAASPAALDQALLSRLVDAIHAGARAGDCAVLVPGNRDAERWLRLVRAAGLHAVSLQEYDGRPVDAVKVGTVHRAKGLEFAHVAVLDTHPMPPRRSAESDDAYAERAEEWQRRLHVALTRARDTLWCGRVVGPASGRSATMPR</sequence>
<dbReference type="EC" id="5.6.2.4" evidence="8"/>
<protein>
    <recommendedName>
        <fullName evidence="8">DNA 3'-5' helicase</fullName>
        <ecNumber evidence="8">5.6.2.4</ecNumber>
    </recommendedName>
</protein>
<comment type="caution">
    <text evidence="13">The sequence shown here is derived from an EMBL/GenBank/DDBJ whole genome shotgun (WGS) entry which is preliminary data.</text>
</comment>
<dbReference type="InterPro" id="IPR013986">
    <property type="entry name" value="DExx_box_DNA_helicase_dom_sf"/>
</dbReference>
<comment type="catalytic activity">
    <reaction evidence="9">
        <text>ATP + H2O = ADP + phosphate + H(+)</text>
        <dbReference type="Rhea" id="RHEA:13065"/>
        <dbReference type="ChEBI" id="CHEBI:15377"/>
        <dbReference type="ChEBI" id="CHEBI:15378"/>
        <dbReference type="ChEBI" id="CHEBI:30616"/>
        <dbReference type="ChEBI" id="CHEBI:43474"/>
        <dbReference type="ChEBI" id="CHEBI:456216"/>
        <dbReference type="EC" id="5.6.2.4"/>
    </reaction>
</comment>
<dbReference type="InterPro" id="IPR027417">
    <property type="entry name" value="P-loop_NTPase"/>
</dbReference>
<dbReference type="PANTHER" id="PTHR11070">
    <property type="entry name" value="UVRD / RECB / PCRA DNA HELICASE FAMILY MEMBER"/>
    <property type="match status" value="1"/>
</dbReference>
<evidence type="ECO:0000256" key="10">
    <source>
        <dbReference type="PROSITE-ProRule" id="PRU00560"/>
    </source>
</evidence>
<evidence type="ECO:0000256" key="1">
    <source>
        <dbReference type="ARBA" id="ARBA00009922"/>
    </source>
</evidence>
<dbReference type="Proteomes" id="UP001596122">
    <property type="component" value="Unassembled WGS sequence"/>
</dbReference>
<keyword evidence="6" id="KW-0413">Isomerase</keyword>
<dbReference type="Gene3D" id="1.10.10.160">
    <property type="match status" value="1"/>
</dbReference>
<gene>
    <name evidence="13" type="ORF">ACFPJ6_00855</name>
</gene>
<comment type="catalytic activity">
    <reaction evidence="7">
        <text>Couples ATP hydrolysis with the unwinding of duplex DNA by translocating in the 3'-5' direction.</text>
        <dbReference type="EC" id="5.6.2.4"/>
    </reaction>
</comment>